<evidence type="ECO:0008006" key="3">
    <source>
        <dbReference type="Google" id="ProtNLM"/>
    </source>
</evidence>
<dbReference type="GO" id="GO:0003700">
    <property type="term" value="F:DNA-binding transcription factor activity"/>
    <property type="evidence" value="ECO:0007669"/>
    <property type="project" value="TreeGrafter"/>
</dbReference>
<sequence length="226" mass="24680">MGLSLRCSLQRHFNCRWRHLPQFRAPLIVERTLEFLSHPAPHCLRNGQAGVETPRSGDGTRLTIPNPAPIYSLDLWGHRADVTLGVTVMLSSSRFVVAVHAMSVLARFRGKGPVCSALVAESVHTNPVVIRRLMTELEKAQLVKSVAGRSGGFELSKDPGEITLADVYFAVEDENVFRMHKTDPHSQCPVAAQLGQVLSGPLRAAECALHSSLAKTSIRDVAFAIV</sequence>
<dbReference type="PANTHER" id="PTHR33221">
    <property type="entry name" value="WINGED HELIX-TURN-HELIX TRANSCRIPTIONAL REGULATOR, RRF2 FAMILY"/>
    <property type="match status" value="1"/>
</dbReference>
<dbReference type="PANTHER" id="PTHR33221:SF15">
    <property type="entry name" value="HTH-TYPE TRANSCRIPTIONAL REGULATOR YWGB-RELATED"/>
    <property type="match status" value="1"/>
</dbReference>
<comment type="caution">
    <text evidence="1">The sequence shown here is derived from an EMBL/GenBank/DDBJ whole genome shotgun (WGS) entry which is preliminary data.</text>
</comment>
<accession>A0A2W2BL20</accession>
<dbReference type="EMBL" id="QKVK01000004">
    <property type="protein sequence ID" value="PZF76949.1"/>
    <property type="molecule type" value="Genomic_DNA"/>
</dbReference>
<proteinExistence type="predicted"/>
<dbReference type="Proteomes" id="UP000248795">
    <property type="component" value="Unassembled WGS sequence"/>
</dbReference>
<dbReference type="AlphaFoldDB" id="A0A2W2BL20"/>
<protein>
    <recommendedName>
        <fullName evidence="3">Rrf2 family transcriptional regulator</fullName>
    </recommendedName>
</protein>
<dbReference type="Pfam" id="PF02082">
    <property type="entry name" value="Rrf2"/>
    <property type="match status" value="1"/>
</dbReference>
<keyword evidence="2" id="KW-1185">Reference proteome</keyword>
<dbReference type="InterPro" id="IPR000944">
    <property type="entry name" value="Tscrpt_reg_Rrf2"/>
</dbReference>
<gene>
    <name evidence="1" type="ORF">DK847_10850</name>
</gene>
<reference evidence="2" key="1">
    <citation type="submission" date="2018-06" db="EMBL/GenBank/DDBJ databases">
        <title>Aestuariibacter litoralis strain KCTC 52945T.</title>
        <authorList>
            <person name="Li X."/>
            <person name="Salam N."/>
            <person name="Li J.-L."/>
            <person name="Chen Y.-M."/>
            <person name="Yang Z.-W."/>
            <person name="Zhang L.-Y."/>
            <person name="Han M.-X."/>
            <person name="Xiao M."/>
            <person name="Li W.-J."/>
        </authorList>
    </citation>
    <scope>NUCLEOTIDE SEQUENCE [LARGE SCALE GENOMIC DNA]</scope>
    <source>
        <strain evidence="2">KCTC 52945</strain>
    </source>
</reference>
<evidence type="ECO:0000313" key="1">
    <source>
        <dbReference type="EMBL" id="PZF76949.1"/>
    </source>
</evidence>
<dbReference type="InterPro" id="IPR036390">
    <property type="entry name" value="WH_DNA-bd_sf"/>
</dbReference>
<dbReference type="PROSITE" id="PS51197">
    <property type="entry name" value="HTH_RRF2_2"/>
    <property type="match status" value="1"/>
</dbReference>
<dbReference type="SUPFAM" id="SSF46785">
    <property type="entry name" value="Winged helix' DNA-binding domain"/>
    <property type="match status" value="1"/>
</dbReference>
<dbReference type="GO" id="GO:0005829">
    <property type="term" value="C:cytosol"/>
    <property type="evidence" value="ECO:0007669"/>
    <property type="project" value="TreeGrafter"/>
</dbReference>
<organism evidence="1 2">
    <name type="scientific">Aestuariivirga litoralis</name>
    <dbReference type="NCBI Taxonomy" id="2650924"/>
    <lineage>
        <taxon>Bacteria</taxon>
        <taxon>Pseudomonadati</taxon>
        <taxon>Pseudomonadota</taxon>
        <taxon>Alphaproteobacteria</taxon>
        <taxon>Hyphomicrobiales</taxon>
        <taxon>Aestuariivirgaceae</taxon>
        <taxon>Aestuariivirga</taxon>
    </lineage>
</organism>
<dbReference type="Gene3D" id="1.10.10.10">
    <property type="entry name" value="Winged helix-like DNA-binding domain superfamily/Winged helix DNA-binding domain"/>
    <property type="match status" value="1"/>
</dbReference>
<evidence type="ECO:0000313" key="2">
    <source>
        <dbReference type="Proteomes" id="UP000248795"/>
    </source>
</evidence>
<dbReference type="InterPro" id="IPR036388">
    <property type="entry name" value="WH-like_DNA-bd_sf"/>
</dbReference>
<name>A0A2W2BL20_9HYPH</name>